<dbReference type="InterPro" id="IPR017896">
    <property type="entry name" value="4Fe4S_Fe-S-bd"/>
</dbReference>
<dbReference type="InterPro" id="IPR037171">
    <property type="entry name" value="NagB/RpiA_transferase-like"/>
</dbReference>
<evidence type="ECO:0000256" key="6">
    <source>
        <dbReference type="ARBA" id="ARBA00023004"/>
    </source>
</evidence>
<keyword evidence="1" id="KW-0813">Transport</keyword>
<gene>
    <name evidence="12" type="ORF">FHX41_2259</name>
</gene>
<dbReference type="InterPro" id="IPR024185">
    <property type="entry name" value="FTHF_cligase-like_sf"/>
</dbReference>
<dbReference type="GO" id="GO:0046872">
    <property type="term" value="F:metal ion binding"/>
    <property type="evidence" value="ECO:0007669"/>
    <property type="project" value="UniProtKB-KW"/>
</dbReference>
<dbReference type="PANTHER" id="PTHR47153">
    <property type="entry name" value="LACTATE UTILIZATION PROTEIN B"/>
    <property type="match status" value="1"/>
</dbReference>
<organism evidence="12 13">
    <name type="scientific">Actinomadura hallensis</name>
    <dbReference type="NCBI Taxonomy" id="337895"/>
    <lineage>
        <taxon>Bacteria</taxon>
        <taxon>Bacillati</taxon>
        <taxon>Actinomycetota</taxon>
        <taxon>Actinomycetes</taxon>
        <taxon>Streptosporangiales</taxon>
        <taxon>Thermomonosporaceae</taxon>
        <taxon>Actinomadura</taxon>
    </lineage>
</organism>
<dbReference type="SUPFAM" id="SSF46548">
    <property type="entry name" value="alpha-helical ferredoxin"/>
    <property type="match status" value="1"/>
</dbReference>
<dbReference type="PROSITE" id="PS00198">
    <property type="entry name" value="4FE4S_FER_1"/>
    <property type="match status" value="1"/>
</dbReference>
<dbReference type="InterPro" id="IPR024569">
    <property type="entry name" value="LutB_C"/>
</dbReference>
<evidence type="ECO:0000256" key="3">
    <source>
        <dbReference type="ARBA" id="ARBA00022723"/>
    </source>
</evidence>
<protein>
    <submittedName>
        <fullName evidence="12">L-lactate dehydrogenase complex protein LldF</fullName>
    </submittedName>
</protein>
<accession>A0A543IDF4</accession>
<dbReference type="PANTHER" id="PTHR47153:SF2">
    <property type="entry name" value="LACTATE UTILIZATION PROTEIN B"/>
    <property type="match status" value="1"/>
</dbReference>
<dbReference type="Pfam" id="PF02589">
    <property type="entry name" value="LUD_dom"/>
    <property type="match status" value="1"/>
</dbReference>
<dbReference type="SUPFAM" id="SSF100950">
    <property type="entry name" value="NagB/RpiA/CoA transferase-like"/>
    <property type="match status" value="1"/>
</dbReference>
<feature type="compositionally biased region" description="Basic and acidic residues" evidence="8">
    <location>
        <begin position="476"/>
        <end position="499"/>
    </location>
</feature>
<comment type="caution">
    <text evidence="12">The sequence shown here is derived from an EMBL/GenBank/DDBJ whole genome shotgun (WGS) entry which is preliminary data.</text>
</comment>
<proteinExistence type="predicted"/>
<keyword evidence="5" id="KW-0249">Electron transport</keyword>
<dbReference type="Gene3D" id="3.40.50.10420">
    <property type="entry name" value="NagB/RpiA/CoA transferase-like"/>
    <property type="match status" value="1"/>
</dbReference>
<keyword evidence="13" id="KW-1185">Reference proteome</keyword>
<dbReference type="Gene3D" id="1.10.1060.10">
    <property type="entry name" value="Alpha-helical ferredoxin"/>
    <property type="match status" value="1"/>
</dbReference>
<keyword evidence="6" id="KW-0408">Iron</keyword>
<evidence type="ECO:0000256" key="2">
    <source>
        <dbReference type="ARBA" id="ARBA00022485"/>
    </source>
</evidence>
<dbReference type="InterPro" id="IPR017900">
    <property type="entry name" value="4Fe4S_Fe_S_CS"/>
</dbReference>
<dbReference type="NCBIfam" id="TIGR00273">
    <property type="entry name" value="LutB/LldF family L-lactate oxidation iron-sulfur protein"/>
    <property type="match status" value="1"/>
</dbReference>
<evidence type="ECO:0000256" key="8">
    <source>
        <dbReference type="SAM" id="MobiDB-lite"/>
    </source>
</evidence>
<evidence type="ECO:0000256" key="7">
    <source>
        <dbReference type="ARBA" id="ARBA00023014"/>
    </source>
</evidence>
<sequence length="499" mass="54435">MKEAMPTYLGMPSFPDAARRAVADTRLRGNLKHATTTIRSRREAAVAELDDWAELREAGKQIKDHVLENLGHYLRLLEEKVTEAGGTVHWARDAAEANRIVTDLVKATGETEVVKVKSMATQEIGLNEHLAGEGVTAYETDLAELIVQLGDDRPSHILVPAIHRNRADIRDIFLRTMEDAPEGLTDSPAELAEAARRHLRAKFLSAKVAVSGVNFAVAETGTLVVLESEGNGRMCLTLPETLISVMGLEKVVPTWRDLEVFLQLLPRSSTAERMNPYTSTWTGVSPGDGPRDFHLVLLDNGRTATLADEVGRQALRCIRCSACLNVCPVYQRAGGHAYGSPYPGPIGAILSPQIRGIGSDVDASLPYASTLCGACFEACPVAIDIPEVLVHLRARAVEEGPRHPLERVAMTAAGWTLRSPTRLALAQRAASASRRVVARGGRIRRLPGPLNAWSETRDAPAPPPESFRAWWARTGGGREEDRRPGEERHGEGRREGRGR</sequence>
<feature type="domain" description="4Fe-4S ferredoxin-type" evidence="11">
    <location>
        <begin position="314"/>
        <end position="383"/>
    </location>
</feature>
<feature type="domain" description="LUD" evidence="9">
    <location>
        <begin position="76"/>
        <end position="285"/>
    </location>
</feature>
<keyword evidence="3" id="KW-0479">Metal-binding</keyword>
<dbReference type="Pfam" id="PF13183">
    <property type="entry name" value="Fer4_8"/>
    <property type="match status" value="1"/>
</dbReference>
<feature type="region of interest" description="Disordered" evidence="8">
    <location>
        <begin position="447"/>
        <end position="499"/>
    </location>
</feature>
<dbReference type="GO" id="GO:0006089">
    <property type="term" value="P:lactate metabolic process"/>
    <property type="evidence" value="ECO:0007669"/>
    <property type="project" value="InterPro"/>
</dbReference>
<dbReference type="Proteomes" id="UP000316706">
    <property type="component" value="Unassembled WGS sequence"/>
</dbReference>
<keyword evidence="7" id="KW-0411">Iron-sulfur</keyword>
<dbReference type="InterPro" id="IPR003741">
    <property type="entry name" value="LUD_dom"/>
</dbReference>
<evidence type="ECO:0000259" key="10">
    <source>
        <dbReference type="Pfam" id="PF11870"/>
    </source>
</evidence>
<evidence type="ECO:0000259" key="11">
    <source>
        <dbReference type="Pfam" id="PF13183"/>
    </source>
</evidence>
<dbReference type="InterPro" id="IPR009051">
    <property type="entry name" value="Helical_ferredxn"/>
</dbReference>
<reference evidence="12 13" key="1">
    <citation type="submission" date="2019-06" db="EMBL/GenBank/DDBJ databases">
        <title>Sequencing the genomes of 1000 actinobacteria strains.</title>
        <authorList>
            <person name="Klenk H.-P."/>
        </authorList>
    </citation>
    <scope>NUCLEOTIDE SEQUENCE [LARGE SCALE GENOMIC DNA]</scope>
    <source>
        <strain evidence="12 13">DSM 45043</strain>
    </source>
</reference>
<dbReference type="InterPro" id="IPR004452">
    <property type="entry name" value="LutB/LldF"/>
</dbReference>
<feature type="domain" description="Lactate utilization protein B C-terminal" evidence="10">
    <location>
        <begin position="399"/>
        <end position="474"/>
    </location>
</feature>
<dbReference type="Pfam" id="PF11870">
    <property type="entry name" value="LutB_C"/>
    <property type="match status" value="1"/>
</dbReference>
<keyword evidence="4" id="KW-0677">Repeat</keyword>
<evidence type="ECO:0000313" key="13">
    <source>
        <dbReference type="Proteomes" id="UP000316706"/>
    </source>
</evidence>
<evidence type="ECO:0000256" key="1">
    <source>
        <dbReference type="ARBA" id="ARBA00022448"/>
    </source>
</evidence>
<evidence type="ECO:0000259" key="9">
    <source>
        <dbReference type="Pfam" id="PF02589"/>
    </source>
</evidence>
<name>A0A543IDF4_9ACTN</name>
<evidence type="ECO:0000256" key="4">
    <source>
        <dbReference type="ARBA" id="ARBA00022737"/>
    </source>
</evidence>
<keyword evidence="2" id="KW-0004">4Fe-4S</keyword>
<evidence type="ECO:0000313" key="12">
    <source>
        <dbReference type="EMBL" id="TQM68609.1"/>
    </source>
</evidence>
<dbReference type="GO" id="GO:0051539">
    <property type="term" value="F:4 iron, 4 sulfur cluster binding"/>
    <property type="evidence" value="ECO:0007669"/>
    <property type="project" value="UniProtKB-KW"/>
</dbReference>
<dbReference type="AlphaFoldDB" id="A0A543IDF4"/>
<evidence type="ECO:0000256" key="5">
    <source>
        <dbReference type="ARBA" id="ARBA00022982"/>
    </source>
</evidence>
<dbReference type="EMBL" id="VFPO01000001">
    <property type="protein sequence ID" value="TQM68609.1"/>
    <property type="molecule type" value="Genomic_DNA"/>
</dbReference>